<reference evidence="3" key="1">
    <citation type="submission" date="2017-10" db="EMBL/GenBank/DDBJ databases">
        <title>Rapid genome shrinkage in a self-fertile nematode reveals novel sperm competition proteins.</title>
        <authorList>
            <person name="Yin D."/>
            <person name="Schwarz E.M."/>
            <person name="Thomas C.G."/>
            <person name="Felde R.L."/>
            <person name="Korf I.F."/>
            <person name="Cutter A.D."/>
            <person name="Schartner C.M."/>
            <person name="Ralston E.J."/>
            <person name="Meyer B.J."/>
            <person name="Haag E.S."/>
        </authorList>
    </citation>
    <scope>NUCLEOTIDE SEQUENCE [LARGE SCALE GENOMIC DNA]</scope>
    <source>
        <strain evidence="3">JU1422</strain>
    </source>
</reference>
<keyword evidence="3" id="KW-1185">Reference proteome</keyword>
<comment type="caution">
    <text evidence="2">The sequence shown here is derived from an EMBL/GenBank/DDBJ whole genome shotgun (WGS) entry which is preliminary data.</text>
</comment>
<feature type="transmembrane region" description="Helical" evidence="1">
    <location>
        <begin position="44"/>
        <end position="68"/>
    </location>
</feature>
<feature type="transmembrane region" description="Helical" evidence="1">
    <location>
        <begin position="7"/>
        <end position="24"/>
    </location>
</feature>
<name>A0A2G5TSI5_9PELO</name>
<dbReference type="EMBL" id="PDUG01000005">
    <property type="protein sequence ID" value="PIC30214.1"/>
    <property type="molecule type" value="Genomic_DNA"/>
</dbReference>
<gene>
    <name evidence="2" type="primary">Cnig_chr_V.g21534</name>
    <name evidence="2" type="ORF">B9Z55_021534</name>
</gene>
<keyword evidence="1" id="KW-1133">Transmembrane helix</keyword>
<evidence type="ECO:0000313" key="2">
    <source>
        <dbReference type="EMBL" id="PIC30214.1"/>
    </source>
</evidence>
<organism evidence="2 3">
    <name type="scientific">Caenorhabditis nigoni</name>
    <dbReference type="NCBI Taxonomy" id="1611254"/>
    <lineage>
        <taxon>Eukaryota</taxon>
        <taxon>Metazoa</taxon>
        <taxon>Ecdysozoa</taxon>
        <taxon>Nematoda</taxon>
        <taxon>Chromadorea</taxon>
        <taxon>Rhabditida</taxon>
        <taxon>Rhabditina</taxon>
        <taxon>Rhabditomorpha</taxon>
        <taxon>Rhabditoidea</taxon>
        <taxon>Rhabditidae</taxon>
        <taxon>Peloderinae</taxon>
        <taxon>Caenorhabditis</taxon>
    </lineage>
</organism>
<dbReference type="AlphaFoldDB" id="A0A2G5TSI5"/>
<protein>
    <recommendedName>
        <fullName evidence="4">Serpentine receptor class gamma</fullName>
    </recommendedName>
</protein>
<evidence type="ECO:0008006" key="4">
    <source>
        <dbReference type="Google" id="ProtNLM"/>
    </source>
</evidence>
<dbReference type="PANTHER" id="PTHR31720:SF12">
    <property type="entry name" value="SERPENTINE RECEPTOR, CLASS T-RELATED"/>
    <property type="match status" value="1"/>
</dbReference>
<proteinExistence type="predicted"/>
<keyword evidence="1" id="KW-0472">Membrane</keyword>
<keyword evidence="1" id="KW-0812">Transmembrane</keyword>
<dbReference type="InterPro" id="IPR018817">
    <property type="entry name" value="7TM_GPCR_serpentine_rcpt_Srz"/>
</dbReference>
<dbReference type="PANTHER" id="PTHR31720">
    <property type="entry name" value="SERPENTINE RECEPTOR, CLASS Z-RELATED"/>
    <property type="match status" value="1"/>
</dbReference>
<feature type="transmembrane region" description="Helical" evidence="1">
    <location>
        <begin position="80"/>
        <end position="102"/>
    </location>
</feature>
<evidence type="ECO:0000256" key="1">
    <source>
        <dbReference type="SAM" id="Phobius"/>
    </source>
</evidence>
<dbReference type="Pfam" id="PF10325">
    <property type="entry name" value="7TM_GPCR_Srz"/>
    <property type="match status" value="1"/>
</dbReference>
<sequence>MNRILLISYAFSIVEPLLLLIIYISNDIEAPDASIYDNFSIRYIYNLSLQVFLTASALLYIPIVISISKLTNLAYAKMNQIFVALQLVVVVAKQMIFVILVLSQVLVLEIFDVVPVDFVTEASTSVDPKHIPISLTFLNSKAIDIVLMPTITQITYLLCNRKNVMILWRSLKPTCFKSNAVDPNIPLNYMKNMETTQQ</sequence>
<evidence type="ECO:0000313" key="3">
    <source>
        <dbReference type="Proteomes" id="UP000230233"/>
    </source>
</evidence>
<accession>A0A2G5TSI5</accession>
<dbReference type="Proteomes" id="UP000230233">
    <property type="component" value="Chromosome V"/>
</dbReference>